<feature type="compositionally biased region" description="Polar residues" evidence="1">
    <location>
        <begin position="624"/>
        <end position="653"/>
    </location>
</feature>
<accession>A0A177W7S8</accession>
<protein>
    <submittedName>
        <fullName evidence="2">Uncharacterized protein</fullName>
    </submittedName>
</protein>
<organism evidence="2 3">
    <name type="scientific">Batrachochytrium dendrobatidis (strain JEL423)</name>
    <dbReference type="NCBI Taxonomy" id="403673"/>
    <lineage>
        <taxon>Eukaryota</taxon>
        <taxon>Fungi</taxon>
        <taxon>Fungi incertae sedis</taxon>
        <taxon>Chytridiomycota</taxon>
        <taxon>Chytridiomycota incertae sedis</taxon>
        <taxon>Chytridiomycetes</taxon>
        <taxon>Rhizophydiales</taxon>
        <taxon>Rhizophydiales incertae sedis</taxon>
        <taxon>Batrachochytrium</taxon>
    </lineage>
</organism>
<feature type="compositionally biased region" description="Polar residues" evidence="1">
    <location>
        <begin position="368"/>
        <end position="384"/>
    </location>
</feature>
<name>A0A177W7S8_BATDL</name>
<feature type="region of interest" description="Disordered" evidence="1">
    <location>
        <begin position="624"/>
        <end position="655"/>
    </location>
</feature>
<dbReference type="VEuPathDB" id="FungiDB:BDEG_20361"/>
<dbReference type="AlphaFoldDB" id="A0A177W7S8"/>
<gene>
    <name evidence="2" type="ORF">BDEG_20361</name>
</gene>
<dbReference type="EMBL" id="DS022300">
    <property type="protein sequence ID" value="OAJ36157.1"/>
    <property type="molecule type" value="Genomic_DNA"/>
</dbReference>
<evidence type="ECO:0000313" key="3">
    <source>
        <dbReference type="Proteomes" id="UP000077115"/>
    </source>
</evidence>
<reference evidence="2 3" key="1">
    <citation type="submission" date="2006-10" db="EMBL/GenBank/DDBJ databases">
        <title>The Genome Sequence of Batrachochytrium dendrobatidis JEL423.</title>
        <authorList>
            <consortium name="The Broad Institute Genome Sequencing Platform"/>
            <person name="Birren B."/>
            <person name="Lander E."/>
            <person name="Galagan J."/>
            <person name="Cuomo C."/>
            <person name="Devon K."/>
            <person name="Jaffe D."/>
            <person name="Butler J."/>
            <person name="Alvarez P."/>
            <person name="Gnerre S."/>
            <person name="Grabherr M."/>
            <person name="Kleber M."/>
            <person name="Mauceli E."/>
            <person name="Brockman W."/>
            <person name="Young S."/>
            <person name="LaButti K."/>
            <person name="Sykes S."/>
            <person name="DeCaprio D."/>
            <person name="Crawford M."/>
            <person name="Koehrsen M."/>
            <person name="Engels R."/>
            <person name="Montgomery P."/>
            <person name="Pearson M."/>
            <person name="Howarth C."/>
            <person name="Larson L."/>
            <person name="White J."/>
            <person name="O'Leary S."/>
            <person name="Kodira C."/>
            <person name="Zeng Q."/>
            <person name="Yandava C."/>
            <person name="Alvarado L."/>
            <person name="Longcore J."/>
            <person name="James T."/>
        </authorList>
    </citation>
    <scope>NUCLEOTIDE SEQUENCE [LARGE SCALE GENOMIC DNA]</scope>
    <source>
        <strain evidence="2 3">JEL423</strain>
    </source>
</reference>
<dbReference type="OrthoDB" id="2141317at2759"/>
<evidence type="ECO:0000313" key="2">
    <source>
        <dbReference type="EMBL" id="OAJ36157.1"/>
    </source>
</evidence>
<evidence type="ECO:0000256" key="1">
    <source>
        <dbReference type="SAM" id="MobiDB-lite"/>
    </source>
</evidence>
<sequence>MGFRASRTPSATRKQAGLASTSISINDISGLSSHHASLQLLQLAKRQILSSRVSGNDSQGLQSSHIMHRHEIPSYQNGTQQHIQKKDRSEGIHHSQQLSHSSNALSRPITGVDADQPILTAPVHQSGRDQFHTDAYRAQSSIRNKGIQFSTIASPSAYSSINANGTPIVIGRKSLGVFESSIGRPSTVAAENTIFAKVDNTDSAHFYRENGGNVACVGIQSPSQHQSYHCSKHSIYQNKVDLTKKKPSGAPNVKGNPTPLEGISIRSNKSKAFVAGYWDNVPLTQNNLKRHTEMAEKKHTLTAMERIASWIQSIPDDFEDPFTPLLPSNSYTEPLSKSNIHVVGISSTCLSSQSVGNIADPIDHGSAHGSSQLESASQKNTYTKLESLPKKHPTNSRRKSMPGEPVSSMPNLGISSKPTRASNPTLSNANITLNNIQYMHDADQVSFQGKPHTSDGKFHFNSSRTLEGANCTADSAMLRDPYYCTPRINTSATAHNTKQYGSSTKLTHNYTTTLNDSASPLANATGAHRDQTTLLPNKSHNAKHGHAGGNEMASQNTKTALHVKNQTCYGSPLLASKTLWTKRVGSMLKSNTDSRQEQSAASKPMQHVTYTGMTTSIPQLNSHLHHQNQSSTSRPVTGLSKSSISRNEPSSASKLPRKHIKLHVDRGRLLCCLKVEIKAGVYRMLPVHERDEAHALATTFCKGNNLMGSVESLLDHIQLSMKTYG</sequence>
<feature type="compositionally biased region" description="Polar residues" evidence="1">
    <location>
        <begin position="408"/>
        <end position="427"/>
    </location>
</feature>
<feature type="region of interest" description="Disordered" evidence="1">
    <location>
        <begin position="75"/>
        <end position="103"/>
    </location>
</feature>
<reference evidence="2 3" key="2">
    <citation type="submission" date="2016-05" db="EMBL/GenBank/DDBJ databases">
        <title>Lineage-specific infection strategies underlie the spectrum of fungal disease in amphibians.</title>
        <authorList>
            <person name="Cuomo C.A."/>
            <person name="Farrer R.A."/>
            <person name="James T."/>
            <person name="Longcore J."/>
            <person name="Birren B."/>
        </authorList>
    </citation>
    <scope>NUCLEOTIDE SEQUENCE [LARGE SCALE GENOMIC DNA]</scope>
    <source>
        <strain evidence="2 3">JEL423</strain>
    </source>
</reference>
<feature type="region of interest" description="Disordered" evidence="1">
    <location>
        <begin position="360"/>
        <end position="427"/>
    </location>
</feature>
<feature type="region of interest" description="Disordered" evidence="1">
    <location>
        <begin position="534"/>
        <end position="554"/>
    </location>
</feature>
<dbReference type="Proteomes" id="UP000077115">
    <property type="component" value="Unassembled WGS sequence"/>
</dbReference>
<feature type="compositionally biased region" description="Basic and acidic residues" evidence="1">
    <location>
        <begin position="84"/>
        <end position="93"/>
    </location>
</feature>
<proteinExistence type="predicted"/>
<feature type="compositionally biased region" description="Polar residues" evidence="1">
    <location>
        <begin position="94"/>
        <end position="103"/>
    </location>
</feature>
<feature type="compositionally biased region" description="Basic residues" evidence="1">
    <location>
        <begin position="390"/>
        <end position="400"/>
    </location>
</feature>